<dbReference type="PANTHER" id="PTHR35519">
    <property type="entry name" value="MEMBRANE PROTEINS"/>
    <property type="match status" value="1"/>
</dbReference>
<keyword evidence="3" id="KW-1185">Reference proteome</keyword>
<dbReference type="OrthoDB" id="513552at2"/>
<keyword evidence="1" id="KW-0472">Membrane</keyword>
<evidence type="ECO:0000313" key="2">
    <source>
        <dbReference type="EMBL" id="TPE60460.1"/>
    </source>
</evidence>
<keyword evidence="1" id="KW-1133">Transmembrane helix</keyword>
<accession>A0A501XIT8</accession>
<dbReference type="AlphaFoldDB" id="A0A501XIT8"/>
<organism evidence="2 3">
    <name type="scientific">Sandaracinobacter neustonicus</name>
    <dbReference type="NCBI Taxonomy" id="1715348"/>
    <lineage>
        <taxon>Bacteria</taxon>
        <taxon>Pseudomonadati</taxon>
        <taxon>Pseudomonadota</taxon>
        <taxon>Alphaproteobacteria</taxon>
        <taxon>Sphingomonadales</taxon>
        <taxon>Sphingosinicellaceae</taxon>
        <taxon>Sandaracinobacter</taxon>
    </lineage>
</organism>
<sequence length="146" mass="15808">MTPTAVQGFDQFASARLPSRDPRAVRQRLILLERVLEGVIRLPFGRQLGRLVGQRVGLDGFIGLVPVAGDILSAVIGTYLVWEARNLGLSRWACARMMGRVGVDAAVGAIPVVGDVLDFIYRSNTRNVKALLAHIERGHPGAGVRL</sequence>
<proteinExistence type="predicted"/>
<name>A0A501XIT8_9SPHN</name>
<dbReference type="PANTHER" id="PTHR35519:SF2">
    <property type="entry name" value="PH DOMAIN PROTEIN"/>
    <property type="match status" value="1"/>
</dbReference>
<gene>
    <name evidence="2" type="ORF">FJQ54_10650</name>
</gene>
<dbReference type="Proteomes" id="UP000319897">
    <property type="component" value="Unassembled WGS sequence"/>
</dbReference>
<dbReference type="RefSeq" id="WP_140928396.1">
    <property type="nucleotide sequence ID" value="NZ_VFSU01000026.1"/>
</dbReference>
<dbReference type="EMBL" id="VFSU01000026">
    <property type="protein sequence ID" value="TPE60460.1"/>
    <property type="molecule type" value="Genomic_DNA"/>
</dbReference>
<dbReference type="InterPro" id="IPR025187">
    <property type="entry name" value="DUF4112"/>
</dbReference>
<evidence type="ECO:0000313" key="3">
    <source>
        <dbReference type="Proteomes" id="UP000319897"/>
    </source>
</evidence>
<evidence type="ECO:0000256" key="1">
    <source>
        <dbReference type="SAM" id="Phobius"/>
    </source>
</evidence>
<keyword evidence="1" id="KW-0812">Transmembrane</keyword>
<protein>
    <submittedName>
        <fullName evidence="2">DUF4112 domain-containing protein</fullName>
    </submittedName>
</protein>
<comment type="caution">
    <text evidence="2">The sequence shown here is derived from an EMBL/GenBank/DDBJ whole genome shotgun (WGS) entry which is preliminary data.</text>
</comment>
<dbReference type="Pfam" id="PF13430">
    <property type="entry name" value="DUF4112"/>
    <property type="match status" value="1"/>
</dbReference>
<feature type="transmembrane region" description="Helical" evidence="1">
    <location>
        <begin position="61"/>
        <end position="82"/>
    </location>
</feature>
<reference evidence="2 3" key="1">
    <citation type="submission" date="2019-06" db="EMBL/GenBank/DDBJ databases">
        <authorList>
            <person name="Lee I."/>
            <person name="Jang G.I."/>
            <person name="Hwang C.Y."/>
        </authorList>
    </citation>
    <scope>NUCLEOTIDE SEQUENCE [LARGE SCALE GENOMIC DNA]</scope>
    <source>
        <strain evidence="2 3">PAMC 28131</strain>
    </source>
</reference>